<dbReference type="AlphaFoldDB" id="A0A5E4CYS4"/>
<reference evidence="1" key="2">
    <citation type="submission" date="2020-08" db="EMBL/GenBank/DDBJ databases">
        <authorList>
            <person name="Shumante A."/>
            <person name="Zimin A.V."/>
            <person name="Puiu D."/>
            <person name="Salzberg S.L."/>
        </authorList>
    </citation>
    <scope>NUCLEOTIDE SEQUENCE</scope>
    <source>
        <strain evidence="1">WC2-LM</strain>
        <tissue evidence="1">Liver</tissue>
    </source>
</reference>
<gene>
    <name evidence="1" type="ORF">GHT09_008064</name>
    <name evidence="2" type="ORF">MONAX_5E001964</name>
</gene>
<dbReference type="Proteomes" id="UP000335636">
    <property type="component" value="Unassembled WGS sequence"/>
</dbReference>
<evidence type="ECO:0000313" key="1">
    <source>
        <dbReference type="EMBL" id="KAF7480698.1"/>
    </source>
</evidence>
<evidence type="ECO:0000313" key="3">
    <source>
        <dbReference type="Proteomes" id="UP000335636"/>
    </source>
</evidence>
<dbReference type="EMBL" id="WJEC01000863">
    <property type="protein sequence ID" value="KAF7480698.1"/>
    <property type="molecule type" value="Genomic_DNA"/>
</dbReference>
<organism evidence="2 3">
    <name type="scientific">Marmota monax</name>
    <name type="common">Woodchuck</name>
    <dbReference type="NCBI Taxonomy" id="9995"/>
    <lineage>
        <taxon>Eukaryota</taxon>
        <taxon>Metazoa</taxon>
        <taxon>Chordata</taxon>
        <taxon>Craniata</taxon>
        <taxon>Vertebrata</taxon>
        <taxon>Euteleostomi</taxon>
        <taxon>Mammalia</taxon>
        <taxon>Eutheria</taxon>
        <taxon>Euarchontoglires</taxon>
        <taxon>Glires</taxon>
        <taxon>Rodentia</taxon>
        <taxon>Sciuromorpha</taxon>
        <taxon>Sciuridae</taxon>
        <taxon>Xerinae</taxon>
        <taxon>Marmotini</taxon>
        <taxon>Marmota</taxon>
    </lineage>
</organism>
<protein>
    <submittedName>
        <fullName evidence="2">Uncharacterized protein</fullName>
    </submittedName>
</protein>
<sequence length="102" mass="11373">MDAEKPSPIELLRIGSWIRGGRSTPENTVKRKFSKTEQSEIGDGNCIGEETRIKNGNLVLVTNSCGKVESSRKISEPIEALYEDSDLGREQAKPKEKTDYKC</sequence>
<accession>A0A5E4CYS4</accession>
<dbReference type="EMBL" id="CABDUW010002479">
    <property type="protein sequence ID" value="VTJ86977.1"/>
    <property type="molecule type" value="Genomic_DNA"/>
</dbReference>
<dbReference type="Proteomes" id="UP000662637">
    <property type="component" value="Unassembled WGS sequence"/>
</dbReference>
<proteinExistence type="predicted"/>
<reference evidence="2 3" key="1">
    <citation type="submission" date="2019-04" db="EMBL/GenBank/DDBJ databases">
        <authorList>
            <person name="Alioto T."/>
            <person name="Alioto T."/>
        </authorList>
    </citation>
    <scope>NUCLEOTIDE SEQUENCE [LARGE SCALE GENOMIC DNA]</scope>
</reference>
<name>A0A5E4CYS4_MARMO</name>
<evidence type="ECO:0000313" key="2">
    <source>
        <dbReference type="EMBL" id="VTJ86977.1"/>
    </source>
</evidence>
<keyword evidence="3" id="KW-1185">Reference proteome</keyword>